<organism evidence="4 5">
    <name type="scientific">Chlamydomonas eustigma</name>
    <dbReference type="NCBI Taxonomy" id="1157962"/>
    <lineage>
        <taxon>Eukaryota</taxon>
        <taxon>Viridiplantae</taxon>
        <taxon>Chlorophyta</taxon>
        <taxon>core chlorophytes</taxon>
        <taxon>Chlorophyceae</taxon>
        <taxon>CS clade</taxon>
        <taxon>Chlamydomonadales</taxon>
        <taxon>Chlamydomonadaceae</taxon>
        <taxon>Chlamydomonas</taxon>
    </lineage>
</organism>
<dbReference type="GO" id="GO:0009378">
    <property type="term" value="F:four-way junction helicase activity"/>
    <property type="evidence" value="ECO:0007669"/>
    <property type="project" value="TreeGrafter"/>
</dbReference>
<evidence type="ECO:0000313" key="4">
    <source>
        <dbReference type="EMBL" id="GAX75163.1"/>
    </source>
</evidence>
<evidence type="ECO:0000256" key="1">
    <source>
        <dbReference type="ARBA" id="ARBA00005446"/>
    </source>
</evidence>
<dbReference type="InterPro" id="IPR011545">
    <property type="entry name" value="DEAD/DEAH_box_helicase_dom"/>
</dbReference>
<reference evidence="4 5" key="1">
    <citation type="submission" date="2017-08" db="EMBL/GenBank/DDBJ databases">
        <title>Acidophilic green algal genome provides insights into adaptation to an acidic environment.</title>
        <authorList>
            <person name="Hirooka S."/>
            <person name="Hirose Y."/>
            <person name="Kanesaki Y."/>
            <person name="Higuchi S."/>
            <person name="Fujiwara T."/>
            <person name="Onuma R."/>
            <person name="Era A."/>
            <person name="Ohbayashi R."/>
            <person name="Uzuka A."/>
            <person name="Nozaki H."/>
            <person name="Yoshikawa H."/>
            <person name="Miyagishima S.Y."/>
        </authorList>
    </citation>
    <scope>NUCLEOTIDE SEQUENCE [LARGE SCALE GENOMIC DNA]</scope>
    <source>
        <strain evidence="4 5">NIES-2499</strain>
    </source>
</reference>
<dbReference type="GO" id="GO:0005694">
    <property type="term" value="C:chromosome"/>
    <property type="evidence" value="ECO:0007669"/>
    <property type="project" value="TreeGrafter"/>
</dbReference>
<dbReference type="EMBL" id="BEGY01000011">
    <property type="protein sequence ID" value="GAX75163.1"/>
    <property type="molecule type" value="Genomic_DNA"/>
</dbReference>
<comment type="caution">
    <text evidence="4">The sequence shown here is derived from an EMBL/GenBank/DDBJ whole genome shotgun (WGS) entry which is preliminary data.</text>
</comment>
<dbReference type="AlphaFoldDB" id="A0A250WWD4"/>
<dbReference type="GO" id="GO:0043138">
    <property type="term" value="F:3'-5' DNA helicase activity"/>
    <property type="evidence" value="ECO:0007669"/>
    <property type="project" value="TreeGrafter"/>
</dbReference>
<accession>A0A250WWD4</accession>
<dbReference type="Gene3D" id="3.40.50.300">
    <property type="entry name" value="P-loop containing nucleotide triphosphate hydrolases"/>
    <property type="match status" value="1"/>
</dbReference>
<feature type="region of interest" description="Disordered" evidence="2">
    <location>
        <begin position="1"/>
        <end position="26"/>
    </location>
</feature>
<keyword evidence="5" id="KW-1185">Reference proteome</keyword>
<evidence type="ECO:0000256" key="2">
    <source>
        <dbReference type="SAM" id="MobiDB-lite"/>
    </source>
</evidence>
<proteinExistence type="inferred from homology"/>
<dbReference type="GO" id="GO:0005524">
    <property type="term" value="F:ATP binding"/>
    <property type="evidence" value="ECO:0007669"/>
    <property type="project" value="InterPro"/>
</dbReference>
<dbReference type="PANTHER" id="PTHR13710">
    <property type="entry name" value="DNA HELICASE RECQ FAMILY MEMBER"/>
    <property type="match status" value="1"/>
</dbReference>
<gene>
    <name evidence="4" type="ORF">CEUSTIGMA_g2607.t1</name>
</gene>
<name>A0A250WWD4_9CHLO</name>
<evidence type="ECO:0000259" key="3">
    <source>
        <dbReference type="Pfam" id="PF00270"/>
    </source>
</evidence>
<protein>
    <recommendedName>
        <fullName evidence="3">DEAD/DEAH-box helicase domain-containing protein</fullName>
    </recommendedName>
</protein>
<comment type="similarity">
    <text evidence="1">Belongs to the helicase family. RecQ subfamily.</text>
</comment>
<sequence>MHAPPLADVPSATHLQPPGSTYSTPNNFPLGLASSSSIQSASNAMASAVPYHDVKSSMVQAAFTDPAVRDHSLAAAAFTDPAVRDHSLAALQSPPDASNAHLSRPLLQGASLISNHGYGLHGSSQNGTPYHVPTSAAQAHVFLPSHGQDVSALAGRTGVSNASAFSAQGFQAGAGSTAARSNSQTRASDSGHQWQSLAPAIVDRSAVGLAPVLPVLQAAQKTQQQRNCLNHEGHHLPAINAERSKWLRAKNQEFFGIGNFRDNQEHIINATLTGKDVFVLMPTGGGKSLCYQLPAVCQEGLTVVISPLVSLIQADH</sequence>
<dbReference type="Proteomes" id="UP000232323">
    <property type="component" value="Unassembled WGS sequence"/>
</dbReference>
<dbReference type="GO" id="GO:0003676">
    <property type="term" value="F:nucleic acid binding"/>
    <property type="evidence" value="ECO:0007669"/>
    <property type="project" value="InterPro"/>
</dbReference>
<dbReference type="Pfam" id="PF00270">
    <property type="entry name" value="DEAD"/>
    <property type="match status" value="1"/>
</dbReference>
<dbReference type="OrthoDB" id="10261556at2759"/>
<feature type="domain" description="DEAD/DEAH-box helicase" evidence="3">
    <location>
        <begin position="262"/>
        <end position="313"/>
    </location>
</feature>
<evidence type="ECO:0000313" key="5">
    <source>
        <dbReference type="Proteomes" id="UP000232323"/>
    </source>
</evidence>
<dbReference type="GO" id="GO:0005634">
    <property type="term" value="C:nucleus"/>
    <property type="evidence" value="ECO:0007669"/>
    <property type="project" value="TreeGrafter"/>
</dbReference>
<dbReference type="InterPro" id="IPR027417">
    <property type="entry name" value="P-loop_NTPase"/>
</dbReference>
<dbReference type="PANTHER" id="PTHR13710:SF156">
    <property type="entry name" value="ATP-DEPENDENT DNA HELICASE Q-LIKE 4B"/>
    <property type="match status" value="1"/>
</dbReference>
<dbReference type="GO" id="GO:0005737">
    <property type="term" value="C:cytoplasm"/>
    <property type="evidence" value="ECO:0007669"/>
    <property type="project" value="TreeGrafter"/>
</dbReference>
<dbReference type="STRING" id="1157962.A0A250WWD4"/>
<dbReference type="SUPFAM" id="SSF52540">
    <property type="entry name" value="P-loop containing nucleoside triphosphate hydrolases"/>
    <property type="match status" value="1"/>
</dbReference>
<dbReference type="GO" id="GO:0000724">
    <property type="term" value="P:double-strand break repair via homologous recombination"/>
    <property type="evidence" value="ECO:0007669"/>
    <property type="project" value="TreeGrafter"/>
</dbReference>